<dbReference type="Proteomes" id="UP001065613">
    <property type="component" value="Chromosome"/>
</dbReference>
<proteinExistence type="predicted"/>
<dbReference type="GO" id="GO:0003964">
    <property type="term" value="F:RNA-directed DNA polymerase activity"/>
    <property type="evidence" value="ECO:0007669"/>
    <property type="project" value="UniProtKB-KW"/>
</dbReference>
<keyword evidence="2" id="KW-0808">Transferase</keyword>
<evidence type="ECO:0000259" key="1">
    <source>
        <dbReference type="Pfam" id="PF13456"/>
    </source>
</evidence>
<feature type="domain" description="RNase H type-1" evidence="1">
    <location>
        <begin position="20"/>
        <end position="137"/>
    </location>
</feature>
<dbReference type="KEGG" id="wna:KA717_37835"/>
<dbReference type="InterPro" id="IPR012337">
    <property type="entry name" value="RNaseH-like_sf"/>
</dbReference>
<accession>A0A977KY53</accession>
<name>A0A977KY53_9CYAN</name>
<protein>
    <submittedName>
        <fullName evidence="2">Reverse transcriptase-like protein</fullName>
    </submittedName>
</protein>
<dbReference type="Pfam" id="PF13456">
    <property type="entry name" value="RVT_3"/>
    <property type="match status" value="1"/>
</dbReference>
<keyword evidence="2" id="KW-0695">RNA-directed DNA polymerase</keyword>
<dbReference type="PANTHER" id="PTHR46387:SF2">
    <property type="entry name" value="RIBONUCLEASE HI"/>
    <property type="match status" value="1"/>
</dbReference>
<gene>
    <name evidence="2" type="ORF">KA717_37835</name>
</gene>
<dbReference type="GO" id="GO:0004523">
    <property type="term" value="F:RNA-DNA hybrid ribonuclease activity"/>
    <property type="evidence" value="ECO:0007669"/>
    <property type="project" value="InterPro"/>
</dbReference>
<dbReference type="SUPFAM" id="SSF53098">
    <property type="entry name" value="Ribonuclease H-like"/>
    <property type="match status" value="1"/>
</dbReference>
<dbReference type="AlphaFoldDB" id="A0A977KY53"/>
<evidence type="ECO:0000313" key="2">
    <source>
        <dbReference type="EMBL" id="UXE61101.1"/>
    </source>
</evidence>
<keyword evidence="2" id="KW-0548">Nucleotidyltransferase</keyword>
<dbReference type="CDD" id="cd09279">
    <property type="entry name" value="RNase_HI_like"/>
    <property type="match status" value="1"/>
</dbReference>
<dbReference type="Gene3D" id="3.30.420.10">
    <property type="entry name" value="Ribonuclease H-like superfamily/Ribonuclease H"/>
    <property type="match status" value="1"/>
</dbReference>
<dbReference type="InterPro" id="IPR002156">
    <property type="entry name" value="RNaseH_domain"/>
</dbReference>
<dbReference type="GO" id="GO:0003676">
    <property type="term" value="F:nucleic acid binding"/>
    <property type="evidence" value="ECO:0007669"/>
    <property type="project" value="InterPro"/>
</dbReference>
<sequence length="152" mass="17114">MPNPTSQIIRDSAFPIMLFAGESKNEQGAAAAVILLPNGRRFTVSQLLSFVSKEEAEYQGLLIGLRKAQQLGLQSVEIKGDSETIFNQVNGLVEVVAEKVRVLYRESIRLMRQFDRVSVEWISAEQNRSAHKAVHRCIEEALGWELRCLQSK</sequence>
<reference evidence="2" key="1">
    <citation type="submission" date="2021-04" db="EMBL/GenBank/DDBJ databases">
        <title>Genome sequence of Woronichinia naegeliana from Washington state freshwater lake bloom.</title>
        <authorList>
            <person name="Dreher T.W."/>
        </authorList>
    </citation>
    <scope>NUCLEOTIDE SEQUENCE</scope>
    <source>
        <strain evidence="2">WA131</strain>
    </source>
</reference>
<dbReference type="EMBL" id="CP073041">
    <property type="protein sequence ID" value="UXE61101.1"/>
    <property type="molecule type" value="Genomic_DNA"/>
</dbReference>
<dbReference type="InterPro" id="IPR036397">
    <property type="entry name" value="RNaseH_sf"/>
</dbReference>
<dbReference type="PANTHER" id="PTHR46387">
    <property type="entry name" value="POLYNUCLEOTIDYL TRANSFERASE, RIBONUCLEASE H-LIKE SUPERFAMILY PROTEIN"/>
    <property type="match status" value="1"/>
</dbReference>
<organism evidence="2">
    <name type="scientific">Woronichinia naegeliana WA131</name>
    <dbReference type="NCBI Taxonomy" id="2824559"/>
    <lineage>
        <taxon>Bacteria</taxon>
        <taxon>Bacillati</taxon>
        <taxon>Cyanobacteriota</taxon>
        <taxon>Cyanophyceae</taxon>
        <taxon>Synechococcales</taxon>
        <taxon>Coelosphaeriaceae</taxon>
        <taxon>Woronichinia</taxon>
    </lineage>
</organism>